<evidence type="ECO:0000313" key="17">
    <source>
        <dbReference type="Proteomes" id="UP000501891"/>
    </source>
</evidence>
<dbReference type="FunFam" id="3.30.1330.10:FF:000001">
    <property type="entry name" value="Phosphoribosylformylglycinamidine cyclo-ligase"/>
    <property type="match status" value="1"/>
</dbReference>
<dbReference type="InterPro" id="IPR016188">
    <property type="entry name" value="PurM-like_N"/>
</dbReference>
<keyword evidence="8 13" id="KW-0067">ATP-binding</keyword>
<keyword evidence="5 13" id="KW-0436">Ligase</keyword>
<comment type="similarity">
    <text evidence="2 13">Belongs to the AIR synthase family.</text>
</comment>
<dbReference type="SUPFAM" id="SSF55326">
    <property type="entry name" value="PurM N-terminal domain-like"/>
    <property type="match status" value="1"/>
</dbReference>
<evidence type="ECO:0000256" key="6">
    <source>
        <dbReference type="ARBA" id="ARBA00022741"/>
    </source>
</evidence>
<protein>
    <recommendedName>
        <fullName evidence="4 13">Phosphoribosylformylglycinamidine cyclo-ligase</fullName>
        <ecNumber evidence="3 13">6.3.3.1</ecNumber>
    </recommendedName>
    <alternativeName>
        <fullName evidence="10 13">AIR synthase</fullName>
    </alternativeName>
    <alternativeName>
        <fullName evidence="11 13">AIRS</fullName>
    </alternativeName>
    <alternativeName>
        <fullName evidence="9 13">Phosphoribosyl-aminoimidazole synthetase</fullName>
    </alternativeName>
</protein>
<evidence type="ECO:0000259" key="15">
    <source>
        <dbReference type="Pfam" id="PF02769"/>
    </source>
</evidence>
<dbReference type="Gene3D" id="3.30.1330.10">
    <property type="entry name" value="PurM-like, N-terminal domain"/>
    <property type="match status" value="1"/>
</dbReference>
<dbReference type="Gene3D" id="3.90.650.10">
    <property type="entry name" value="PurM-like C-terminal domain"/>
    <property type="match status" value="1"/>
</dbReference>
<dbReference type="InterPro" id="IPR010918">
    <property type="entry name" value="PurM-like_C_dom"/>
</dbReference>
<dbReference type="FunFam" id="3.90.650.10:FF:000007">
    <property type="entry name" value="Trifunctional purine biosynthetic protein adenosine-3"/>
    <property type="match status" value="1"/>
</dbReference>
<dbReference type="AlphaFoldDB" id="A0A858R6Q0"/>
<dbReference type="GO" id="GO:0004637">
    <property type="term" value="F:phosphoribosylamine-glycine ligase activity"/>
    <property type="evidence" value="ECO:0007669"/>
    <property type="project" value="TreeGrafter"/>
</dbReference>
<evidence type="ECO:0000256" key="7">
    <source>
        <dbReference type="ARBA" id="ARBA00022755"/>
    </source>
</evidence>
<evidence type="ECO:0000256" key="2">
    <source>
        <dbReference type="ARBA" id="ARBA00010280"/>
    </source>
</evidence>
<dbReference type="InterPro" id="IPR036676">
    <property type="entry name" value="PurM-like_C_sf"/>
</dbReference>
<dbReference type="Pfam" id="PF00586">
    <property type="entry name" value="AIRS"/>
    <property type="match status" value="1"/>
</dbReference>
<evidence type="ECO:0000256" key="12">
    <source>
        <dbReference type="ARBA" id="ARBA00049057"/>
    </source>
</evidence>
<dbReference type="InterPro" id="IPR036921">
    <property type="entry name" value="PurM-like_N_sf"/>
</dbReference>
<evidence type="ECO:0000256" key="3">
    <source>
        <dbReference type="ARBA" id="ARBA00013047"/>
    </source>
</evidence>
<feature type="domain" description="PurM-like C-terminal" evidence="15">
    <location>
        <begin position="222"/>
        <end position="382"/>
    </location>
</feature>
<dbReference type="SUPFAM" id="SSF56042">
    <property type="entry name" value="PurM C-terminal domain-like"/>
    <property type="match status" value="1"/>
</dbReference>
<dbReference type="HAMAP" id="MF_00741">
    <property type="entry name" value="AIRS"/>
    <property type="match status" value="1"/>
</dbReference>
<accession>A0A858R6Q0</accession>
<dbReference type="EMBL" id="CP051775">
    <property type="protein sequence ID" value="QJE73068.1"/>
    <property type="molecule type" value="Genomic_DNA"/>
</dbReference>
<dbReference type="Proteomes" id="UP000501891">
    <property type="component" value="Chromosome"/>
</dbReference>
<feature type="domain" description="PurM-like N-terminal" evidence="14">
    <location>
        <begin position="105"/>
        <end position="210"/>
    </location>
</feature>
<evidence type="ECO:0000313" key="16">
    <source>
        <dbReference type="EMBL" id="QJE73068.1"/>
    </source>
</evidence>
<keyword evidence="13" id="KW-0963">Cytoplasm</keyword>
<evidence type="ECO:0000256" key="13">
    <source>
        <dbReference type="HAMAP-Rule" id="MF_00741"/>
    </source>
</evidence>
<keyword evidence="17" id="KW-1185">Reference proteome</keyword>
<keyword evidence="7 13" id="KW-0658">Purine biosynthesis</keyword>
<evidence type="ECO:0000256" key="10">
    <source>
        <dbReference type="ARBA" id="ARBA00032931"/>
    </source>
</evidence>
<dbReference type="NCBIfam" id="TIGR00878">
    <property type="entry name" value="purM"/>
    <property type="match status" value="1"/>
</dbReference>
<dbReference type="EC" id="6.3.3.1" evidence="3 13"/>
<dbReference type="PANTHER" id="PTHR10520">
    <property type="entry name" value="TRIFUNCTIONAL PURINE BIOSYNTHETIC PROTEIN ADENOSINE-3-RELATED"/>
    <property type="match status" value="1"/>
</dbReference>
<dbReference type="GO" id="GO:0005524">
    <property type="term" value="F:ATP binding"/>
    <property type="evidence" value="ECO:0007669"/>
    <property type="project" value="UniProtKB-KW"/>
</dbReference>
<dbReference type="KEGG" id="acru:HHL28_08205"/>
<comment type="catalytic activity">
    <reaction evidence="12 13">
        <text>2-formamido-N(1)-(5-O-phospho-beta-D-ribosyl)acetamidine + ATP = 5-amino-1-(5-phospho-beta-D-ribosyl)imidazole + ADP + phosphate + H(+)</text>
        <dbReference type="Rhea" id="RHEA:23032"/>
        <dbReference type="ChEBI" id="CHEBI:15378"/>
        <dbReference type="ChEBI" id="CHEBI:30616"/>
        <dbReference type="ChEBI" id="CHEBI:43474"/>
        <dbReference type="ChEBI" id="CHEBI:137981"/>
        <dbReference type="ChEBI" id="CHEBI:147287"/>
        <dbReference type="ChEBI" id="CHEBI:456216"/>
        <dbReference type="EC" id="6.3.3.1"/>
    </reaction>
</comment>
<dbReference type="Pfam" id="PF02769">
    <property type="entry name" value="AIRS_C"/>
    <property type="match status" value="1"/>
</dbReference>
<dbReference type="CDD" id="cd02196">
    <property type="entry name" value="PurM"/>
    <property type="match status" value="1"/>
</dbReference>
<evidence type="ECO:0000256" key="11">
    <source>
        <dbReference type="ARBA" id="ARBA00033093"/>
    </source>
</evidence>
<gene>
    <name evidence="13" type="primary">purM</name>
    <name evidence="16" type="ORF">HHL28_08205</name>
</gene>
<comment type="subcellular location">
    <subcellularLocation>
        <location evidence="13">Cytoplasm</location>
    </subcellularLocation>
</comment>
<dbReference type="UniPathway" id="UPA00074">
    <property type="reaction ID" value="UER00129"/>
</dbReference>
<dbReference type="GO" id="GO:0046084">
    <property type="term" value="P:adenine biosynthetic process"/>
    <property type="evidence" value="ECO:0007669"/>
    <property type="project" value="TreeGrafter"/>
</dbReference>
<evidence type="ECO:0000256" key="9">
    <source>
        <dbReference type="ARBA" id="ARBA00031908"/>
    </source>
</evidence>
<sequence length="400" mass="41372">MAQGGGAADRHCQGFRCCYVRRRLNARRPASCQRSTLADFPDARSEHAMNSYSYKDAGVDIDAGNALVEAIKPLAKSTARPGSDAGLGGFGALFDLRAAGFQDPLLVSTTDGVGTKLKVAIEAGKHDTVGIDLVAMCVNDLVVQGAEPLLFLDYFATGKLEVDAGRAIVAGIAEGCRQAGCALVGGETAEMPGMYSDGDYDLAGFSVGAVERTQVLTGDRVKAGDVVLGLASSGVHSNGFSLVRKLVGVAGLGYGSPCPWDAGKTLGEALLTPTRIYVRSTLAAVRAGTVNALAHITGGGLLENIPRVLPNGLGVELDATAWELPNVFRWLMRTGSIAATEMARTFNCGIGMVVVCPADKAEEAASTLSAHGEVVTRLGTVAPIAAGGHRVVINGLEGWK</sequence>
<name>A0A858R6Q0_9PROT</name>
<reference evidence="16" key="1">
    <citation type="submission" date="2020-04" db="EMBL/GenBank/DDBJ databases">
        <title>A desert anoxygenic phototrophic bacterium fixes CO2 using RubisCO under aerobic conditions.</title>
        <authorList>
            <person name="Tang K."/>
        </authorList>
    </citation>
    <scope>NUCLEOTIDE SEQUENCE [LARGE SCALE GENOMIC DNA]</scope>
    <source>
        <strain evidence="16">MIMtkB3</strain>
    </source>
</reference>
<comment type="pathway">
    <text evidence="1 13">Purine metabolism; IMP biosynthesis via de novo pathway; 5-amino-1-(5-phospho-D-ribosyl)imidazole from N(2)-formyl-N(1)-(5-phospho-D-ribosyl)glycinamide: step 2/2.</text>
</comment>
<dbReference type="GO" id="GO:0006189">
    <property type="term" value="P:'de novo' IMP biosynthetic process"/>
    <property type="evidence" value="ECO:0007669"/>
    <property type="project" value="UniProtKB-UniRule"/>
</dbReference>
<evidence type="ECO:0000256" key="8">
    <source>
        <dbReference type="ARBA" id="ARBA00022840"/>
    </source>
</evidence>
<dbReference type="InterPro" id="IPR004733">
    <property type="entry name" value="PurM_cligase"/>
</dbReference>
<evidence type="ECO:0000256" key="4">
    <source>
        <dbReference type="ARBA" id="ARBA00020367"/>
    </source>
</evidence>
<evidence type="ECO:0000259" key="14">
    <source>
        <dbReference type="Pfam" id="PF00586"/>
    </source>
</evidence>
<dbReference type="PANTHER" id="PTHR10520:SF12">
    <property type="entry name" value="TRIFUNCTIONAL PURINE BIOSYNTHETIC PROTEIN ADENOSINE-3"/>
    <property type="match status" value="1"/>
</dbReference>
<dbReference type="GO" id="GO:0005829">
    <property type="term" value="C:cytosol"/>
    <property type="evidence" value="ECO:0007669"/>
    <property type="project" value="TreeGrafter"/>
</dbReference>
<proteinExistence type="inferred from homology"/>
<keyword evidence="6 13" id="KW-0547">Nucleotide-binding</keyword>
<dbReference type="GO" id="GO:0004641">
    <property type="term" value="F:phosphoribosylformylglycinamidine cyclo-ligase activity"/>
    <property type="evidence" value="ECO:0007669"/>
    <property type="project" value="UniProtKB-UniRule"/>
</dbReference>
<organism evidence="16 17">
    <name type="scientific">Aerophototrophica crusticola</name>
    <dbReference type="NCBI Taxonomy" id="1709002"/>
    <lineage>
        <taxon>Bacteria</taxon>
        <taxon>Pseudomonadati</taxon>
        <taxon>Pseudomonadota</taxon>
        <taxon>Alphaproteobacteria</taxon>
        <taxon>Rhodospirillales</taxon>
        <taxon>Rhodospirillaceae</taxon>
        <taxon>Aerophototrophica</taxon>
    </lineage>
</organism>
<evidence type="ECO:0000256" key="5">
    <source>
        <dbReference type="ARBA" id="ARBA00022598"/>
    </source>
</evidence>
<evidence type="ECO:0000256" key="1">
    <source>
        <dbReference type="ARBA" id="ARBA00004686"/>
    </source>
</evidence>